<proteinExistence type="predicted"/>
<dbReference type="KEGG" id="ppn:Palpr_2249"/>
<dbReference type="HOGENOM" id="CLU_030508_1_0_10"/>
<dbReference type="OrthoDB" id="9793162at2"/>
<keyword evidence="3" id="KW-0378">Hydrolase</keyword>
<keyword evidence="3" id="KW-0255">Endonuclease</keyword>
<dbReference type="GO" id="GO:0000175">
    <property type="term" value="F:3'-5'-RNA exonuclease activity"/>
    <property type="evidence" value="ECO:0007669"/>
    <property type="project" value="TreeGrafter"/>
</dbReference>
<dbReference type="InterPro" id="IPR050410">
    <property type="entry name" value="CCR4/nocturin_mRNA_transcr"/>
</dbReference>
<dbReference type="Gene3D" id="3.60.10.10">
    <property type="entry name" value="Endonuclease/exonuclease/phosphatase"/>
    <property type="match status" value="1"/>
</dbReference>
<sequence>MTKRNVLILVVAMCWSHLFAGDNAGKLTIATYNIRLQTPVDSGARSWVNRKADVARVIKKYDFDIFGVQEVGNKNQEADLKALIPDYTYFGKGRDNQVGTDGEQIGLFYKTKRFLAKEKGSFFLSETPEVMSKGWDAAYRRMCVWIRFQDAETKSEFFVFCSHFDHMGVKARVESARLIEQQVKKIAAGKPVLFLGDLNTAPDETDMYKILHATFDDSREISAKPAIGSVGTFNNYDVSKMMLPVSERIDYIFCKKIKVFSYRVISDRFSEKTYPSDHFPVMIECKINH</sequence>
<dbReference type="GO" id="GO:0004519">
    <property type="term" value="F:endonuclease activity"/>
    <property type="evidence" value="ECO:0007669"/>
    <property type="project" value="UniProtKB-KW"/>
</dbReference>
<evidence type="ECO:0000313" key="3">
    <source>
        <dbReference type="EMBL" id="ADQ80385.1"/>
    </source>
</evidence>
<dbReference type="InterPro" id="IPR005135">
    <property type="entry name" value="Endo/exonuclease/phosphatase"/>
</dbReference>
<dbReference type="SUPFAM" id="SSF56219">
    <property type="entry name" value="DNase I-like"/>
    <property type="match status" value="1"/>
</dbReference>
<evidence type="ECO:0000313" key="4">
    <source>
        <dbReference type="Proteomes" id="UP000008718"/>
    </source>
</evidence>
<dbReference type="InterPro" id="IPR036691">
    <property type="entry name" value="Endo/exonu/phosph_ase_sf"/>
</dbReference>
<dbReference type="RefSeq" id="WP_013445754.1">
    <property type="nucleotide sequence ID" value="NC_014734.1"/>
</dbReference>
<evidence type="ECO:0000256" key="1">
    <source>
        <dbReference type="SAM" id="SignalP"/>
    </source>
</evidence>
<keyword evidence="3" id="KW-0540">Nuclease</keyword>
<evidence type="ECO:0000259" key="2">
    <source>
        <dbReference type="Pfam" id="PF03372"/>
    </source>
</evidence>
<dbReference type="EMBL" id="CP002345">
    <property type="protein sequence ID" value="ADQ80385.1"/>
    <property type="molecule type" value="Genomic_DNA"/>
</dbReference>
<feature type="chain" id="PRO_5003187693" evidence="1">
    <location>
        <begin position="21"/>
        <end position="289"/>
    </location>
</feature>
<dbReference type="PANTHER" id="PTHR12121">
    <property type="entry name" value="CARBON CATABOLITE REPRESSOR PROTEIN 4"/>
    <property type="match status" value="1"/>
</dbReference>
<dbReference type="Proteomes" id="UP000008718">
    <property type="component" value="Chromosome"/>
</dbReference>
<feature type="domain" description="Endonuclease/exonuclease/phosphatase" evidence="2">
    <location>
        <begin position="30"/>
        <end position="278"/>
    </location>
</feature>
<name>E4T6P1_PALPW</name>
<dbReference type="Pfam" id="PF03372">
    <property type="entry name" value="Exo_endo_phos"/>
    <property type="match status" value="1"/>
</dbReference>
<keyword evidence="1" id="KW-0732">Signal</keyword>
<dbReference type="CDD" id="cd09083">
    <property type="entry name" value="EEP-1"/>
    <property type="match status" value="1"/>
</dbReference>
<gene>
    <name evidence="3" type="ordered locus">Palpr_2249</name>
</gene>
<feature type="signal peptide" evidence="1">
    <location>
        <begin position="1"/>
        <end position="20"/>
    </location>
</feature>
<reference evidence="3 4" key="2">
    <citation type="journal article" date="2011" name="Stand. Genomic Sci.">
        <title>Complete genome sequence of Paludibacter propionicigenes type strain (WB4).</title>
        <authorList>
            <person name="Gronow S."/>
            <person name="Munk C."/>
            <person name="Lapidus A."/>
            <person name="Nolan M."/>
            <person name="Lucas S."/>
            <person name="Hammon N."/>
            <person name="Deshpande S."/>
            <person name="Cheng J.F."/>
            <person name="Tapia R."/>
            <person name="Han C."/>
            <person name="Goodwin L."/>
            <person name="Pitluck S."/>
            <person name="Liolios K."/>
            <person name="Ivanova N."/>
            <person name="Mavromatis K."/>
            <person name="Mikhailova N."/>
            <person name="Pati A."/>
            <person name="Chen A."/>
            <person name="Palaniappan K."/>
            <person name="Land M."/>
            <person name="Hauser L."/>
            <person name="Chang Y.J."/>
            <person name="Jeffries C.D."/>
            <person name="Brambilla E."/>
            <person name="Rohde M."/>
            <person name="Goker M."/>
            <person name="Detter J.C."/>
            <person name="Woyke T."/>
            <person name="Bristow J."/>
            <person name="Eisen J.A."/>
            <person name="Markowitz V."/>
            <person name="Hugenholtz P."/>
            <person name="Kyrpides N.C."/>
            <person name="Klenk H.P."/>
        </authorList>
    </citation>
    <scope>NUCLEOTIDE SEQUENCE [LARGE SCALE GENOMIC DNA]</scope>
    <source>
        <strain evidence="4">DSM 17365 / JCM 13257 / WB4</strain>
    </source>
</reference>
<accession>E4T6P1</accession>
<reference key="1">
    <citation type="submission" date="2010-11" db="EMBL/GenBank/DDBJ databases">
        <title>The complete genome of Paludibacter propionicigenes DSM 17365.</title>
        <authorList>
            <consortium name="US DOE Joint Genome Institute (JGI-PGF)"/>
            <person name="Lucas S."/>
            <person name="Copeland A."/>
            <person name="Lapidus A."/>
            <person name="Bruce D."/>
            <person name="Goodwin L."/>
            <person name="Pitluck S."/>
            <person name="Kyrpides N."/>
            <person name="Mavromatis K."/>
            <person name="Ivanova N."/>
            <person name="Munk A.C."/>
            <person name="Brettin T."/>
            <person name="Detter J.C."/>
            <person name="Han C."/>
            <person name="Tapia R."/>
            <person name="Land M."/>
            <person name="Hauser L."/>
            <person name="Markowitz V."/>
            <person name="Cheng J.-F."/>
            <person name="Hugenholtz P."/>
            <person name="Woyke T."/>
            <person name="Wu D."/>
            <person name="Gronow S."/>
            <person name="Wellnitz S."/>
            <person name="Brambilla E."/>
            <person name="Klenk H.-P."/>
            <person name="Eisen J.A."/>
        </authorList>
    </citation>
    <scope>NUCLEOTIDE SEQUENCE</scope>
    <source>
        <strain>WB4</strain>
    </source>
</reference>
<protein>
    <submittedName>
        <fullName evidence="3">Endonuclease/exonuclease/phosphatase</fullName>
    </submittedName>
</protein>
<dbReference type="eggNOG" id="COG3568">
    <property type="taxonomic scope" value="Bacteria"/>
</dbReference>
<dbReference type="PANTHER" id="PTHR12121:SF36">
    <property type="entry name" value="ENDONUCLEASE_EXONUCLEASE_PHOSPHATASE DOMAIN-CONTAINING PROTEIN"/>
    <property type="match status" value="1"/>
</dbReference>
<keyword evidence="3" id="KW-0269">Exonuclease</keyword>
<dbReference type="AlphaFoldDB" id="E4T6P1"/>
<keyword evidence="4" id="KW-1185">Reference proteome</keyword>
<organism evidence="3 4">
    <name type="scientific">Paludibacter propionicigenes (strain DSM 17365 / JCM 13257 / WB4)</name>
    <dbReference type="NCBI Taxonomy" id="694427"/>
    <lineage>
        <taxon>Bacteria</taxon>
        <taxon>Pseudomonadati</taxon>
        <taxon>Bacteroidota</taxon>
        <taxon>Bacteroidia</taxon>
        <taxon>Bacteroidales</taxon>
        <taxon>Paludibacteraceae</taxon>
        <taxon>Paludibacter</taxon>
    </lineage>
</organism>
<dbReference type="STRING" id="694427.Palpr_2249"/>